<reference evidence="2" key="3">
    <citation type="submission" date="2024-02" db="UniProtKB">
        <authorList>
            <consortium name="WormBaseParasite"/>
        </authorList>
    </citation>
    <scope>IDENTIFICATION</scope>
    <source>
        <strain evidence="2">pt0022</strain>
    </source>
</reference>
<accession>A0AAF5PXH3</accession>
<organism evidence="1 2">
    <name type="scientific">Wuchereria bancrofti</name>
    <dbReference type="NCBI Taxonomy" id="6293"/>
    <lineage>
        <taxon>Eukaryota</taxon>
        <taxon>Metazoa</taxon>
        <taxon>Ecdysozoa</taxon>
        <taxon>Nematoda</taxon>
        <taxon>Chromadorea</taxon>
        <taxon>Rhabditida</taxon>
        <taxon>Spirurina</taxon>
        <taxon>Spiruromorpha</taxon>
        <taxon>Filarioidea</taxon>
        <taxon>Onchocercidae</taxon>
        <taxon>Wuchereria</taxon>
    </lineage>
</organism>
<dbReference type="WBParaSite" id="mrna-Wban_07373">
    <property type="protein sequence ID" value="mrna-Wban_07373"/>
    <property type="gene ID" value="Wban_07373"/>
</dbReference>
<evidence type="ECO:0000313" key="1">
    <source>
        <dbReference type="Proteomes" id="UP000093561"/>
    </source>
</evidence>
<name>A0AAF5PXH3_WUCBA</name>
<proteinExistence type="predicted"/>
<reference evidence="1" key="1">
    <citation type="submission" date="2015-03" db="EMBL/GenBank/DDBJ databases">
        <title>Wuchereria bancrofti Genome Sequencing Papua New Guinea Strain.</title>
        <authorList>
            <person name="Small S.T."/>
            <person name="Serre D."/>
            <person name="Zimmerman P.A."/>
        </authorList>
    </citation>
    <scope>NUCLEOTIDE SEQUENCE [LARGE SCALE GENOMIC DNA]</scope>
    <source>
        <strain evidence="1">pt0022</strain>
    </source>
</reference>
<evidence type="ECO:0000313" key="2">
    <source>
        <dbReference type="WBParaSite" id="mrna-Wban_07373"/>
    </source>
</evidence>
<sequence>MLGADSAEPPKETITNELSTLSNNITNCLSAVSLKFGCNKETVSCVEECVIAAEELHTLGGLKNSLSRRKNN</sequence>
<reference evidence="1" key="2">
    <citation type="journal article" date="2016" name="Mol. Ecol.">
        <title>Population genomics of the filarial nematode parasite Wuchereria bancrofti from mosquitoes.</title>
        <authorList>
            <person name="Small S.T."/>
            <person name="Reimer L.J."/>
            <person name="Tisch D.J."/>
            <person name="King C.L."/>
            <person name="Christensen B.M."/>
            <person name="Siba P.M."/>
            <person name="Kazura J.W."/>
            <person name="Serre D."/>
            <person name="Zimmerman P.A."/>
        </authorList>
    </citation>
    <scope>NUCLEOTIDE SEQUENCE</scope>
    <source>
        <strain evidence="1">pt0022</strain>
    </source>
</reference>
<dbReference type="Proteomes" id="UP000093561">
    <property type="component" value="Unassembled WGS sequence"/>
</dbReference>
<protein>
    <submittedName>
        <fullName evidence="2">Uncharacterized protein</fullName>
    </submittedName>
</protein>
<dbReference type="AlphaFoldDB" id="A0AAF5PXH3"/>